<evidence type="ECO:0000256" key="1">
    <source>
        <dbReference type="SAM" id="MobiDB-lite"/>
    </source>
</evidence>
<gene>
    <name evidence="2" type="ORF">PISMIDRAFT_18535</name>
</gene>
<proteinExistence type="predicted"/>
<evidence type="ECO:0000313" key="3">
    <source>
        <dbReference type="Proteomes" id="UP000054018"/>
    </source>
</evidence>
<feature type="region of interest" description="Disordered" evidence="1">
    <location>
        <begin position="351"/>
        <end position="400"/>
    </location>
</feature>
<reference evidence="3" key="2">
    <citation type="submission" date="2015-01" db="EMBL/GenBank/DDBJ databases">
        <title>Evolutionary Origins and Diversification of the Mycorrhizal Mutualists.</title>
        <authorList>
            <consortium name="DOE Joint Genome Institute"/>
            <consortium name="Mycorrhizal Genomics Consortium"/>
            <person name="Kohler A."/>
            <person name="Kuo A."/>
            <person name="Nagy L.G."/>
            <person name="Floudas D."/>
            <person name="Copeland A."/>
            <person name="Barry K.W."/>
            <person name="Cichocki N."/>
            <person name="Veneault-Fourrey C."/>
            <person name="LaButti K."/>
            <person name="Lindquist E.A."/>
            <person name="Lipzen A."/>
            <person name="Lundell T."/>
            <person name="Morin E."/>
            <person name="Murat C."/>
            <person name="Riley R."/>
            <person name="Ohm R."/>
            <person name="Sun H."/>
            <person name="Tunlid A."/>
            <person name="Henrissat B."/>
            <person name="Grigoriev I.V."/>
            <person name="Hibbett D.S."/>
            <person name="Martin F."/>
        </authorList>
    </citation>
    <scope>NUCLEOTIDE SEQUENCE [LARGE SCALE GENOMIC DNA]</scope>
    <source>
        <strain evidence="3">441</strain>
    </source>
</reference>
<sequence>MLSLAPEDDLLQSFSILLMVYLKIKKMSVKGKTTSKEEKSTKMKELLFSPTNSNYIKFLQAVLCKHGLDDYQVTEKKHFPLKQWMSDAIDVDNLADYREMVEKLPRASKSNGSGSSEDDDLEPASDSAKRTSRKADLDSRLARWQLKLHKAYKNEGGKGLTYFGPHGPIPLMPAMVCDWCLALEDGQATITIPPNIESFNPANKAPFLHPVCKAAAQPVTPASTDLNSLTSAILLWTLTQLNTSLLHSPTSPTLTLPTPQTPTWCQVHTTSSLPIPSPSQVVCYLKYAETNLGVCYALSYKSAFELHGIGPDILPDIDNKFLAGLSLSAGNAIHLKRGSITWRNGPDAKRKWSDALASEPPSKRNQPSASEPQMPKKVSYKKQFHDGSGSHFTGPPMWKDGDDDGLPLECNYDLVYYCETFKQWFPVPHGYIVNDSGEDTTNEA</sequence>
<dbReference type="HOGENOM" id="CLU_033557_2_0_1"/>
<feature type="region of interest" description="Disordered" evidence="1">
    <location>
        <begin position="105"/>
        <end position="134"/>
    </location>
</feature>
<dbReference type="Proteomes" id="UP000054018">
    <property type="component" value="Unassembled WGS sequence"/>
</dbReference>
<protein>
    <submittedName>
        <fullName evidence="2">Uncharacterized protein</fullName>
    </submittedName>
</protein>
<dbReference type="AlphaFoldDB" id="A0A0C9XK47"/>
<dbReference type="EMBL" id="KN834054">
    <property type="protein sequence ID" value="KIK12710.1"/>
    <property type="molecule type" value="Genomic_DNA"/>
</dbReference>
<name>A0A0C9XK47_9AGAM</name>
<keyword evidence="3" id="KW-1185">Reference proteome</keyword>
<organism evidence="2 3">
    <name type="scientific">Pisolithus microcarpus 441</name>
    <dbReference type="NCBI Taxonomy" id="765257"/>
    <lineage>
        <taxon>Eukaryota</taxon>
        <taxon>Fungi</taxon>
        <taxon>Dikarya</taxon>
        <taxon>Basidiomycota</taxon>
        <taxon>Agaricomycotina</taxon>
        <taxon>Agaricomycetes</taxon>
        <taxon>Agaricomycetidae</taxon>
        <taxon>Boletales</taxon>
        <taxon>Sclerodermatineae</taxon>
        <taxon>Pisolithaceae</taxon>
        <taxon>Pisolithus</taxon>
    </lineage>
</organism>
<dbReference type="OrthoDB" id="2681472at2759"/>
<evidence type="ECO:0000313" key="2">
    <source>
        <dbReference type="EMBL" id="KIK12710.1"/>
    </source>
</evidence>
<reference evidence="2 3" key="1">
    <citation type="submission" date="2014-04" db="EMBL/GenBank/DDBJ databases">
        <authorList>
            <consortium name="DOE Joint Genome Institute"/>
            <person name="Kuo A."/>
            <person name="Kohler A."/>
            <person name="Costa M.D."/>
            <person name="Nagy L.G."/>
            <person name="Floudas D."/>
            <person name="Copeland A."/>
            <person name="Barry K.W."/>
            <person name="Cichocki N."/>
            <person name="Veneault-Fourrey C."/>
            <person name="LaButti K."/>
            <person name="Lindquist E.A."/>
            <person name="Lipzen A."/>
            <person name="Lundell T."/>
            <person name="Morin E."/>
            <person name="Murat C."/>
            <person name="Sun H."/>
            <person name="Tunlid A."/>
            <person name="Henrissat B."/>
            <person name="Grigoriev I.V."/>
            <person name="Hibbett D.S."/>
            <person name="Martin F."/>
            <person name="Nordberg H.P."/>
            <person name="Cantor M.N."/>
            <person name="Hua S.X."/>
        </authorList>
    </citation>
    <scope>NUCLEOTIDE SEQUENCE [LARGE SCALE GENOMIC DNA]</scope>
    <source>
        <strain evidence="2 3">441</strain>
    </source>
</reference>
<accession>A0A0C9XK47</accession>